<evidence type="ECO:0000256" key="1">
    <source>
        <dbReference type="SAM" id="SignalP"/>
    </source>
</evidence>
<keyword evidence="1" id="KW-0732">Signal</keyword>
<proteinExistence type="predicted"/>
<feature type="chain" id="PRO_5026218098" evidence="1">
    <location>
        <begin position="31"/>
        <end position="247"/>
    </location>
</feature>
<sequence>MKRLISGPRLAFTYAAALAISLAAGSAAQAQDITFNAAAVSDYRFRGISQTRLQPALQAGADWADSASGLYAGTWLSTIRWTHDAGGGGAVEWDVYAGKRGELGRGFAYDAGVLAYAYPANGLDPSANTVELYAQVGRGPASLKYSHAVTNLFGFAHSRHSGYLDASFNPALGAGFTLNLHAGRQQVRSHAASSYTDWKVGVTKDFGFATVALAWVGTNAGKAAYASPVNGKFTGRGAAVLAVSRTF</sequence>
<evidence type="ECO:0000313" key="2">
    <source>
        <dbReference type="EMBL" id="GGB98248.1"/>
    </source>
</evidence>
<dbReference type="EMBL" id="BMKG01000007">
    <property type="protein sequence ID" value="GGB98248.1"/>
    <property type="molecule type" value="Genomic_DNA"/>
</dbReference>
<reference evidence="3 4" key="3">
    <citation type="submission" date="2019-11" db="EMBL/GenBank/DDBJ databases">
        <title>Type strains purchased from KCTC, JCM and DSMZ.</title>
        <authorList>
            <person name="Lu H."/>
        </authorList>
    </citation>
    <scope>NUCLEOTIDE SEQUENCE [LARGE SCALE GENOMIC DNA]</scope>
    <source>
        <strain evidence="3 4">KCTC 52429</strain>
    </source>
</reference>
<dbReference type="EMBL" id="WNKZ01000006">
    <property type="protein sequence ID" value="MTV51910.1"/>
    <property type="molecule type" value="Genomic_DNA"/>
</dbReference>
<dbReference type="Proteomes" id="UP000430634">
    <property type="component" value="Unassembled WGS sequence"/>
</dbReference>
<evidence type="ECO:0000313" key="3">
    <source>
        <dbReference type="EMBL" id="MTV51910.1"/>
    </source>
</evidence>
<dbReference type="Pfam" id="PF09694">
    <property type="entry name" value="Gcw_chp"/>
    <property type="match status" value="1"/>
</dbReference>
<protein>
    <submittedName>
        <fullName evidence="2">Exported protein</fullName>
    </submittedName>
</protein>
<reference evidence="2" key="1">
    <citation type="journal article" date="2014" name="Int. J. Syst. Evol. Microbiol.">
        <title>Complete genome of a new Firmicutes species belonging to the dominant human colonic microbiota ('Ruminococcus bicirculans') reveals two chromosomes and a selective capacity to utilize plant glucans.</title>
        <authorList>
            <consortium name="NISC Comparative Sequencing Program"/>
            <person name="Wegmann U."/>
            <person name="Louis P."/>
            <person name="Goesmann A."/>
            <person name="Henrissat B."/>
            <person name="Duncan S.H."/>
            <person name="Flint H.J."/>
        </authorList>
    </citation>
    <scope>NUCLEOTIDE SEQUENCE</scope>
    <source>
        <strain evidence="2">CGMCC 1.15931</strain>
    </source>
</reference>
<dbReference type="OrthoDB" id="9793561at2"/>
<organism evidence="3 4">
    <name type="scientific">Pseudoduganella buxea</name>
    <dbReference type="NCBI Taxonomy" id="1949069"/>
    <lineage>
        <taxon>Bacteria</taxon>
        <taxon>Pseudomonadati</taxon>
        <taxon>Pseudomonadota</taxon>
        <taxon>Betaproteobacteria</taxon>
        <taxon>Burkholderiales</taxon>
        <taxon>Oxalobacteraceae</taxon>
        <taxon>Telluria group</taxon>
        <taxon>Pseudoduganella</taxon>
    </lineage>
</organism>
<dbReference type="NCBIfam" id="TIGR02001">
    <property type="entry name" value="gcw_chp"/>
    <property type="match status" value="1"/>
</dbReference>
<accession>A0A6I3SS40</accession>
<evidence type="ECO:0000313" key="5">
    <source>
        <dbReference type="Proteomes" id="UP000622638"/>
    </source>
</evidence>
<keyword evidence="5" id="KW-1185">Reference proteome</keyword>
<name>A0A6I3SS40_9BURK</name>
<feature type="signal peptide" evidence="1">
    <location>
        <begin position="1"/>
        <end position="30"/>
    </location>
</feature>
<reference evidence="2" key="4">
    <citation type="submission" date="2024-05" db="EMBL/GenBank/DDBJ databases">
        <authorList>
            <person name="Sun Q."/>
            <person name="Zhou Y."/>
        </authorList>
    </citation>
    <scope>NUCLEOTIDE SEQUENCE</scope>
    <source>
        <strain evidence="2">CGMCC 1.15931</strain>
    </source>
</reference>
<dbReference type="AlphaFoldDB" id="A0A6I3SS40"/>
<dbReference type="RefSeq" id="WP_155469247.1">
    <property type="nucleotide sequence ID" value="NZ_BMKG01000007.1"/>
</dbReference>
<comment type="caution">
    <text evidence="3">The sequence shown here is derived from an EMBL/GenBank/DDBJ whole genome shotgun (WGS) entry which is preliminary data.</text>
</comment>
<dbReference type="Proteomes" id="UP000622638">
    <property type="component" value="Unassembled WGS sequence"/>
</dbReference>
<gene>
    <name evidence="2" type="ORF">GCM10011572_20230</name>
    <name evidence="3" type="ORF">GM672_04090</name>
</gene>
<evidence type="ECO:0000313" key="4">
    <source>
        <dbReference type="Proteomes" id="UP000430634"/>
    </source>
</evidence>
<dbReference type="InterPro" id="IPR010239">
    <property type="entry name" value="CHP02001"/>
</dbReference>
<reference evidence="5" key="2">
    <citation type="journal article" date="2019" name="Int. J. Syst. Evol. Microbiol.">
        <title>The Global Catalogue of Microorganisms (GCM) 10K type strain sequencing project: providing services to taxonomists for standard genome sequencing and annotation.</title>
        <authorList>
            <consortium name="The Broad Institute Genomics Platform"/>
            <consortium name="The Broad Institute Genome Sequencing Center for Infectious Disease"/>
            <person name="Wu L."/>
            <person name="Ma J."/>
        </authorList>
    </citation>
    <scope>NUCLEOTIDE SEQUENCE [LARGE SCALE GENOMIC DNA]</scope>
    <source>
        <strain evidence="5">CGMCC 1.15931</strain>
    </source>
</reference>